<evidence type="ECO:0000313" key="3">
    <source>
        <dbReference type="EMBL" id="TWS25633.1"/>
    </source>
</evidence>
<comment type="caution">
    <text evidence="3">The sequence shown here is derived from an EMBL/GenBank/DDBJ whole genome shotgun (WGS) entry which is preliminary data.</text>
</comment>
<keyword evidence="1" id="KW-0328">Glycosyltransferase</keyword>
<name>A0A5C5RT35_9ACTN</name>
<proteinExistence type="predicted"/>
<keyword evidence="2 3" id="KW-0808">Transferase</keyword>
<keyword evidence="4" id="KW-1185">Reference proteome</keyword>
<accession>A0A5C5RT35</accession>
<gene>
    <name evidence="3" type="ORF">FK530_22625</name>
</gene>
<evidence type="ECO:0000256" key="2">
    <source>
        <dbReference type="ARBA" id="ARBA00022679"/>
    </source>
</evidence>
<dbReference type="CDD" id="cd03801">
    <property type="entry name" value="GT4_PimA-like"/>
    <property type="match status" value="1"/>
</dbReference>
<dbReference type="SUPFAM" id="SSF53756">
    <property type="entry name" value="UDP-Glycosyltransferase/glycogen phosphorylase"/>
    <property type="match status" value="1"/>
</dbReference>
<dbReference type="Proteomes" id="UP000319375">
    <property type="component" value="Unassembled WGS sequence"/>
</dbReference>
<dbReference type="EMBL" id="VIGX01000025">
    <property type="protein sequence ID" value="TWS25633.1"/>
    <property type="molecule type" value="Genomic_DNA"/>
</dbReference>
<dbReference type="Pfam" id="PF13692">
    <property type="entry name" value="Glyco_trans_1_4"/>
    <property type="match status" value="1"/>
</dbReference>
<dbReference type="OrthoDB" id="5116476at2"/>
<evidence type="ECO:0000256" key="1">
    <source>
        <dbReference type="ARBA" id="ARBA00022676"/>
    </source>
</evidence>
<dbReference type="Gene3D" id="3.40.50.2000">
    <property type="entry name" value="Glycogen Phosphorylase B"/>
    <property type="match status" value="1"/>
</dbReference>
<sequence>MLVTVPLAGGLSASDWARRHAAGEVPDRSPYGLHRLTDRGVDVRFASAGFGPGRSGRAAARLARAVRHRTDGYEIVEAAADHFRGRGADAVLAYDERTGVPALLDGGAPVAAGIGWLTTRAAAGRVHGALAARTLPRAAAVWAQCSAVLPLMDSDWGVARSRLHFIPLGIDTDFYTEQPLPAEPGLVMSAGEDRFRDHGLLIRAVSAVRDRRPEVRLELASGLPFQAPEGLVTLHTERLNGRIRDVYRRASVAAVALHPTVTGSGLTVVLEAMASGRPVVVTANPGVADYVDHGETGLLVLAGDVDAFAGATEELLADDDRRIEMGRLAAARVRERFTTEVMADHLARMLRAM</sequence>
<organism evidence="3 4">
    <name type="scientific">Tsukamurella conjunctivitidis</name>
    <dbReference type="NCBI Taxonomy" id="2592068"/>
    <lineage>
        <taxon>Bacteria</taxon>
        <taxon>Bacillati</taxon>
        <taxon>Actinomycetota</taxon>
        <taxon>Actinomycetes</taxon>
        <taxon>Mycobacteriales</taxon>
        <taxon>Tsukamurellaceae</taxon>
        <taxon>Tsukamurella</taxon>
    </lineage>
</organism>
<protein>
    <submittedName>
        <fullName evidence="3">Glycosyltransferase family 4 protein</fullName>
    </submittedName>
</protein>
<dbReference type="PANTHER" id="PTHR12526">
    <property type="entry name" value="GLYCOSYLTRANSFERASE"/>
    <property type="match status" value="1"/>
</dbReference>
<evidence type="ECO:0000313" key="4">
    <source>
        <dbReference type="Proteomes" id="UP000319375"/>
    </source>
</evidence>
<reference evidence="3 4" key="1">
    <citation type="submission" date="2019-06" db="EMBL/GenBank/DDBJ databases">
        <title>Tsukamurella conjunctivitidis sp. nov., Tsukamurella assacharolytica sp. nov. and Tsukamurella sputae sp. nov. isolated from patients with conjunctivitis, bacteraemia (lymphoma) and respiratory infection (sputum) in Hong Kong.</title>
        <authorList>
            <person name="Teng J.L.L."/>
            <person name="Lee H.H."/>
            <person name="Fong J.Y.H."/>
            <person name="Fok K.M.N."/>
            <person name="Lau S.K.P."/>
            <person name="Woo P.C.Y."/>
        </authorList>
    </citation>
    <scope>NUCLEOTIDE SEQUENCE [LARGE SCALE GENOMIC DNA]</scope>
    <source>
        <strain evidence="3 4">HKU72</strain>
    </source>
</reference>
<dbReference type="AlphaFoldDB" id="A0A5C5RT35"/>
<dbReference type="GO" id="GO:0016757">
    <property type="term" value="F:glycosyltransferase activity"/>
    <property type="evidence" value="ECO:0007669"/>
    <property type="project" value="UniProtKB-KW"/>
</dbReference>
<dbReference type="PANTHER" id="PTHR12526:SF510">
    <property type="entry name" value="D-INOSITOL 3-PHOSPHATE GLYCOSYLTRANSFERASE"/>
    <property type="match status" value="1"/>
</dbReference>